<feature type="domain" description="Ribosome maturation protein SDO1/SBDS N-terminal" evidence="2">
    <location>
        <begin position="8"/>
        <end position="99"/>
    </location>
</feature>
<dbReference type="InterPro" id="IPR019783">
    <property type="entry name" value="SDO1/SBDS_N"/>
</dbReference>
<name>M2NJ65_BAUPA</name>
<dbReference type="AlphaFoldDB" id="M2NJ65"/>
<feature type="compositionally biased region" description="Basic and acidic residues" evidence="1">
    <location>
        <begin position="95"/>
        <end position="106"/>
    </location>
</feature>
<evidence type="ECO:0000313" key="3">
    <source>
        <dbReference type="EMBL" id="EMC99165.1"/>
    </source>
</evidence>
<reference evidence="3 4" key="1">
    <citation type="journal article" date="2012" name="PLoS Pathog.">
        <title>Diverse lifestyles and strategies of plant pathogenesis encoded in the genomes of eighteen Dothideomycetes fungi.</title>
        <authorList>
            <person name="Ohm R.A."/>
            <person name="Feau N."/>
            <person name="Henrissat B."/>
            <person name="Schoch C.L."/>
            <person name="Horwitz B.A."/>
            <person name="Barry K.W."/>
            <person name="Condon B.J."/>
            <person name="Copeland A.C."/>
            <person name="Dhillon B."/>
            <person name="Glaser F."/>
            <person name="Hesse C.N."/>
            <person name="Kosti I."/>
            <person name="LaButti K."/>
            <person name="Lindquist E.A."/>
            <person name="Lucas S."/>
            <person name="Salamov A.A."/>
            <person name="Bradshaw R.E."/>
            <person name="Ciuffetti L."/>
            <person name="Hamelin R.C."/>
            <person name="Kema G.H.J."/>
            <person name="Lawrence C."/>
            <person name="Scott J.A."/>
            <person name="Spatafora J.W."/>
            <person name="Turgeon B.G."/>
            <person name="de Wit P.J.G.M."/>
            <person name="Zhong S."/>
            <person name="Goodwin S.B."/>
            <person name="Grigoriev I.V."/>
        </authorList>
    </citation>
    <scope>NUCLEOTIDE SEQUENCE [LARGE SCALE GENOMIC DNA]</scope>
    <source>
        <strain evidence="3 4">UAMH 10762</strain>
    </source>
</reference>
<dbReference type="EMBL" id="KB445552">
    <property type="protein sequence ID" value="EMC99165.1"/>
    <property type="molecule type" value="Genomic_DNA"/>
</dbReference>
<keyword evidence="4" id="KW-1185">Reference proteome</keyword>
<dbReference type="SUPFAM" id="SSF89895">
    <property type="entry name" value="FYSH domain"/>
    <property type="match status" value="1"/>
</dbReference>
<evidence type="ECO:0000256" key="1">
    <source>
        <dbReference type="SAM" id="MobiDB-lite"/>
    </source>
</evidence>
<dbReference type="OMA" id="HYKGKDD"/>
<dbReference type="KEGG" id="bcom:BAUCODRAFT_85329"/>
<dbReference type="HOGENOM" id="CLU_137480_1_0_1"/>
<proteinExistence type="predicted"/>
<dbReference type="Pfam" id="PF01172">
    <property type="entry name" value="SBDS_N"/>
    <property type="match status" value="1"/>
</dbReference>
<dbReference type="STRING" id="717646.M2NJ65"/>
<gene>
    <name evidence="3" type="ORF">BAUCODRAFT_85329</name>
</gene>
<accession>M2NJ65</accession>
<dbReference type="eggNOG" id="ENOG502S9SB">
    <property type="taxonomic scope" value="Eukaryota"/>
</dbReference>
<dbReference type="Gene3D" id="3.30.1250.10">
    <property type="entry name" value="Ribosome maturation protein SBDS, N-terminal domain"/>
    <property type="match status" value="1"/>
</dbReference>
<dbReference type="Proteomes" id="UP000011761">
    <property type="component" value="Unassembled WGS sequence"/>
</dbReference>
<evidence type="ECO:0000313" key="4">
    <source>
        <dbReference type="Proteomes" id="UP000011761"/>
    </source>
</evidence>
<dbReference type="GeneID" id="19117423"/>
<evidence type="ECO:0000259" key="2">
    <source>
        <dbReference type="Pfam" id="PF01172"/>
    </source>
</evidence>
<protein>
    <recommendedName>
        <fullName evidence="2">Ribosome maturation protein SDO1/SBDS N-terminal domain-containing protein</fullName>
    </recommendedName>
</protein>
<dbReference type="RefSeq" id="XP_007673804.1">
    <property type="nucleotide sequence ID" value="XM_007675614.1"/>
</dbReference>
<organism evidence="3 4">
    <name type="scientific">Baudoinia panamericana (strain UAMH 10762)</name>
    <name type="common">Angels' share fungus</name>
    <name type="synonym">Baudoinia compniacensis (strain UAMH 10762)</name>
    <dbReference type="NCBI Taxonomy" id="717646"/>
    <lineage>
        <taxon>Eukaryota</taxon>
        <taxon>Fungi</taxon>
        <taxon>Dikarya</taxon>
        <taxon>Ascomycota</taxon>
        <taxon>Pezizomycotina</taxon>
        <taxon>Dothideomycetes</taxon>
        <taxon>Dothideomycetidae</taxon>
        <taxon>Mycosphaerellales</taxon>
        <taxon>Teratosphaeriaceae</taxon>
        <taxon>Baudoinia</taxon>
    </lineage>
</organism>
<sequence>MPRGNDPQTKIHYKGKNEDFIIFADSAQAVKDWKADKSVPLAQVVSGWKVFITHKHGNQGVLDGASKGQLEDEFGTSRDDDVVTKILEGGSIIESEEKGRMGDRNITEGGRVAH</sequence>
<dbReference type="OrthoDB" id="2567806at2759"/>
<dbReference type="InterPro" id="IPR036786">
    <property type="entry name" value="Ribosome_mat_SBDS_N_sf"/>
</dbReference>
<feature type="region of interest" description="Disordered" evidence="1">
    <location>
        <begin position="95"/>
        <end position="114"/>
    </location>
</feature>